<keyword evidence="6" id="KW-1185">Reference proteome</keyword>
<dbReference type="PROSITE" id="PS50119">
    <property type="entry name" value="ZF_BBOX"/>
    <property type="match status" value="1"/>
</dbReference>
<keyword evidence="2" id="KW-0862">Zinc</keyword>
<evidence type="ECO:0000313" key="5">
    <source>
        <dbReference type="EMBL" id="GCC19896.1"/>
    </source>
</evidence>
<dbReference type="Proteomes" id="UP000287033">
    <property type="component" value="Unassembled WGS sequence"/>
</dbReference>
<dbReference type="InterPro" id="IPR000315">
    <property type="entry name" value="Znf_B-box"/>
</dbReference>
<dbReference type="Pfam" id="PF00643">
    <property type="entry name" value="zf-B_box"/>
    <property type="match status" value="1"/>
</dbReference>
<protein>
    <recommendedName>
        <fullName evidence="4">B box-type domain-containing protein</fullName>
    </recommendedName>
</protein>
<gene>
    <name evidence="5" type="ORF">chiPu_0021195</name>
</gene>
<proteinExistence type="predicted"/>
<dbReference type="EMBL" id="BEZZ01003499">
    <property type="protein sequence ID" value="GCC19896.1"/>
    <property type="molecule type" value="Genomic_DNA"/>
</dbReference>
<dbReference type="STRING" id="137246.A0A401RP87"/>
<keyword evidence="1 3" id="KW-0479">Metal-binding</keyword>
<dbReference type="OrthoDB" id="654191at2759"/>
<dbReference type="SUPFAM" id="SSF57845">
    <property type="entry name" value="B-box zinc-binding domain"/>
    <property type="match status" value="1"/>
</dbReference>
<dbReference type="OMA" id="SEVECIK"/>
<keyword evidence="1 3" id="KW-0863">Zinc-finger</keyword>
<comment type="caution">
    <text evidence="5">The sequence shown here is derived from an EMBL/GenBank/DDBJ whole genome shotgun (WGS) entry which is preliminary data.</text>
</comment>
<accession>A0A401RP87</accession>
<organism evidence="5 6">
    <name type="scientific">Chiloscyllium punctatum</name>
    <name type="common">Brownbanded bambooshark</name>
    <name type="synonym">Hemiscyllium punctatum</name>
    <dbReference type="NCBI Taxonomy" id="137246"/>
    <lineage>
        <taxon>Eukaryota</taxon>
        <taxon>Metazoa</taxon>
        <taxon>Chordata</taxon>
        <taxon>Craniata</taxon>
        <taxon>Vertebrata</taxon>
        <taxon>Chondrichthyes</taxon>
        <taxon>Elasmobranchii</taxon>
        <taxon>Galeomorphii</taxon>
        <taxon>Galeoidea</taxon>
        <taxon>Orectolobiformes</taxon>
        <taxon>Hemiscylliidae</taxon>
        <taxon>Chiloscyllium</taxon>
    </lineage>
</organism>
<dbReference type="PANTHER" id="PTHR24103">
    <property type="entry name" value="E3 UBIQUITIN-PROTEIN LIGASE TRIM"/>
    <property type="match status" value="1"/>
</dbReference>
<name>A0A401RP87_CHIPU</name>
<evidence type="ECO:0000256" key="2">
    <source>
        <dbReference type="ARBA" id="ARBA00022833"/>
    </source>
</evidence>
<feature type="domain" description="B box-type" evidence="4">
    <location>
        <begin position="61"/>
        <end position="102"/>
    </location>
</feature>
<evidence type="ECO:0000259" key="4">
    <source>
        <dbReference type="PROSITE" id="PS50119"/>
    </source>
</evidence>
<dbReference type="Gene3D" id="3.30.160.60">
    <property type="entry name" value="Classic Zinc Finger"/>
    <property type="match status" value="1"/>
</dbReference>
<reference evidence="5 6" key="1">
    <citation type="journal article" date="2018" name="Nat. Ecol. Evol.">
        <title>Shark genomes provide insights into elasmobranch evolution and the origin of vertebrates.</title>
        <authorList>
            <person name="Hara Y"/>
            <person name="Yamaguchi K"/>
            <person name="Onimaru K"/>
            <person name="Kadota M"/>
            <person name="Koyanagi M"/>
            <person name="Keeley SD"/>
            <person name="Tatsumi K"/>
            <person name="Tanaka K"/>
            <person name="Motone F"/>
            <person name="Kageyama Y"/>
            <person name="Nozu R"/>
            <person name="Adachi N"/>
            <person name="Nishimura O"/>
            <person name="Nakagawa R"/>
            <person name="Tanegashima C"/>
            <person name="Kiyatake I"/>
            <person name="Matsumoto R"/>
            <person name="Murakumo K"/>
            <person name="Nishida K"/>
            <person name="Terakita A"/>
            <person name="Kuratani S"/>
            <person name="Sato K"/>
            <person name="Hyodo S Kuraku.S."/>
        </authorList>
    </citation>
    <scope>NUCLEOTIDE SEQUENCE [LARGE SCALE GENOMIC DNA]</scope>
</reference>
<dbReference type="SMART" id="SM00336">
    <property type="entry name" value="BBOX"/>
    <property type="match status" value="1"/>
</dbReference>
<sequence>MLECRQHCCRSRMRWFGERTKEKICPECREEFPETNFRCCRSLVNLTAKLRKLNLTVKEKQRKPRCEKHEEELKPFCENDKELICLVCRDSREHKEHRCLPVKELVQIYEDQRKSSLDSLTEKKSAYLEMELNQKLKISEVKEQASSLQTHITAEVTKMHQFLADKEQRFLRDLREEEERIVEPMVKNLR</sequence>
<evidence type="ECO:0000256" key="3">
    <source>
        <dbReference type="PROSITE-ProRule" id="PRU00024"/>
    </source>
</evidence>
<evidence type="ECO:0000256" key="1">
    <source>
        <dbReference type="ARBA" id="ARBA00022771"/>
    </source>
</evidence>
<evidence type="ECO:0000313" key="6">
    <source>
        <dbReference type="Proteomes" id="UP000287033"/>
    </source>
</evidence>
<dbReference type="InterPro" id="IPR050143">
    <property type="entry name" value="TRIM/RBCC"/>
</dbReference>
<dbReference type="AlphaFoldDB" id="A0A401RP87"/>
<dbReference type="GO" id="GO:0008270">
    <property type="term" value="F:zinc ion binding"/>
    <property type="evidence" value="ECO:0007669"/>
    <property type="project" value="UniProtKB-KW"/>
</dbReference>